<dbReference type="RefSeq" id="WP_015159420.1">
    <property type="nucleotide sequence ID" value="NC_019697.1"/>
</dbReference>
<keyword evidence="3" id="KW-1185">Reference proteome</keyword>
<dbReference type="KEGG" id="cmp:Cha6605_2181"/>
<dbReference type="AlphaFoldDB" id="K9UEN7"/>
<name>K9UEN7_CHAP6</name>
<reference evidence="2 3" key="1">
    <citation type="submission" date="2012-05" db="EMBL/GenBank/DDBJ databases">
        <title>Finished chromosome of genome of Chamaesiphon sp. PCC 6605.</title>
        <authorList>
            <consortium name="US DOE Joint Genome Institute"/>
            <person name="Gugger M."/>
            <person name="Coursin T."/>
            <person name="Rippka R."/>
            <person name="Tandeau De Marsac N."/>
            <person name="Huntemann M."/>
            <person name="Wei C.-L."/>
            <person name="Han J."/>
            <person name="Detter J.C."/>
            <person name="Han C."/>
            <person name="Tapia R."/>
            <person name="Chen A."/>
            <person name="Kyrpides N."/>
            <person name="Mavromatis K."/>
            <person name="Markowitz V."/>
            <person name="Szeto E."/>
            <person name="Ivanova N."/>
            <person name="Pagani I."/>
            <person name="Pati A."/>
            <person name="Goodwin L."/>
            <person name="Nordberg H.P."/>
            <person name="Cantor M.N."/>
            <person name="Hua S.X."/>
            <person name="Woyke T."/>
            <person name="Kerfeld C.A."/>
        </authorList>
    </citation>
    <scope>NUCLEOTIDE SEQUENCE [LARGE SCALE GENOMIC DNA]</scope>
    <source>
        <strain evidence="3">ATCC 27169 / PCC 6605</strain>
    </source>
</reference>
<dbReference type="eggNOG" id="COG4995">
    <property type="taxonomic scope" value="Bacteria"/>
</dbReference>
<feature type="chain" id="PRO_5003936371" evidence="1">
    <location>
        <begin position="28"/>
        <end position="71"/>
    </location>
</feature>
<evidence type="ECO:0000313" key="2">
    <source>
        <dbReference type="EMBL" id="AFY93265.1"/>
    </source>
</evidence>
<dbReference type="HOGENOM" id="CLU_2732654_0_0_3"/>
<evidence type="ECO:0000313" key="3">
    <source>
        <dbReference type="Proteomes" id="UP000010366"/>
    </source>
</evidence>
<dbReference type="Proteomes" id="UP000010366">
    <property type="component" value="Chromosome"/>
</dbReference>
<dbReference type="EMBL" id="CP003600">
    <property type="protein sequence ID" value="AFY93265.1"/>
    <property type="molecule type" value="Genomic_DNA"/>
</dbReference>
<keyword evidence="1" id="KW-0732">Signal</keyword>
<evidence type="ECO:0000256" key="1">
    <source>
        <dbReference type="SAM" id="SignalP"/>
    </source>
</evidence>
<sequence length="71" mass="7834">MKLKISIWRVLASACICITLATSSGFWSDLAAATRTEPVVRLALNTRPKPQPLNGQNLQRSLDRNDVVDVI</sequence>
<accession>K9UEN7</accession>
<protein>
    <submittedName>
        <fullName evidence="2">Uncharacterized protein</fullName>
    </submittedName>
</protein>
<organism evidence="2 3">
    <name type="scientific">Chamaesiphon minutus (strain ATCC 27169 / PCC 6605)</name>
    <dbReference type="NCBI Taxonomy" id="1173020"/>
    <lineage>
        <taxon>Bacteria</taxon>
        <taxon>Bacillati</taxon>
        <taxon>Cyanobacteriota</taxon>
        <taxon>Cyanophyceae</taxon>
        <taxon>Gomontiellales</taxon>
        <taxon>Chamaesiphonaceae</taxon>
        <taxon>Chamaesiphon</taxon>
    </lineage>
</organism>
<gene>
    <name evidence="2" type="ORF">Cha6605_2181</name>
</gene>
<proteinExistence type="predicted"/>
<feature type="signal peptide" evidence="1">
    <location>
        <begin position="1"/>
        <end position="27"/>
    </location>
</feature>